<keyword evidence="10" id="KW-1185">Reference proteome</keyword>
<proteinExistence type="inferred from homology"/>
<comment type="subcellular location">
    <subcellularLocation>
        <location evidence="1 7">Cytoplasm</location>
    </subcellularLocation>
</comment>
<dbReference type="GO" id="GO:0005737">
    <property type="term" value="C:cytoplasm"/>
    <property type="evidence" value="ECO:0007669"/>
    <property type="project" value="UniProtKB-SubCell"/>
</dbReference>
<accession>A0A318KGN5</accession>
<reference evidence="9 10" key="1">
    <citation type="submission" date="2018-05" db="EMBL/GenBank/DDBJ databases">
        <title>Genomic Encyclopedia of Type Strains, Phase IV (KMG-IV): sequencing the most valuable type-strain genomes for metagenomic binning, comparative biology and taxonomic classification.</title>
        <authorList>
            <person name="Goeker M."/>
        </authorList>
    </citation>
    <scope>NUCLEOTIDE SEQUENCE [LARGE SCALE GENOMIC DNA]</scope>
    <source>
        <strain evidence="9 10">JC118</strain>
    </source>
</reference>
<gene>
    <name evidence="9" type="ORF">DES51_11374</name>
</gene>
<feature type="domain" description="PhoU" evidence="8">
    <location>
        <begin position="16"/>
        <end position="102"/>
    </location>
</feature>
<dbReference type="PANTHER" id="PTHR42930:SF3">
    <property type="entry name" value="PHOSPHATE-SPECIFIC TRANSPORT SYSTEM ACCESSORY PROTEIN PHOU"/>
    <property type="match status" value="1"/>
</dbReference>
<evidence type="ECO:0000256" key="6">
    <source>
        <dbReference type="ARBA" id="ARBA00022592"/>
    </source>
</evidence>
<dbReference type="AlphaFoldDB" id="A0A318KGN5"/>
<sequence>MVKIDKEVEVLEYSVVKMGSRVISMHETLQRLYVSKDRAQALELIKADSFINNMEEEINDIAISVFALLSPVASDLRRVISAIKIASELERIGDYAKNIASYIIRNDSINPTVEAYIIQMEEKMVEMLKAAMLCYEEKDVDMAFDIPERDKEIDLLIEECYQTLEENADQQSLRIMLRGSQILRSIERAGDHTINICEHVIYCVKGQHYDFG</sequence>
<dbReference type="Pfam" id="PF01895">
    <property type="entry name" value="PhoU"/>
    <property type="match status" value="2"/>
</dbReference>
<evidence type="ECO:0000256" key="2">
    <source>
        <dbReference type="ARBA" id="ARBA00008107"/>
    </source>
</evidence>
<organism evidence="9 10">
    <name type="scientific">Dielma fastidiosa</name>
    <dbReference type="NCBI Taxonomy" id="1034346"/>
    <lineage>
        <taxon>Bacteria</taxon>
        <taxon>Bacillati</taxon>
        <taxon>Bacillota</taxon>
        <taxon>Erysipelotrichia</taxon>
        <taxon>Erysipelotrichales</taxon>
        <taxon>Erysipelotrichaceae</taxon>
        <taxon>Dielma</taxon>
    </lineage>
</organism>
<dbReference type="RefSeq" id="WP_022939663.1">
    <property type="nucleotide sequence ID" value="NZ_CABKRQ010000011.1"/>
</dbReference>
<dbReference type="OrthoDB" id="9814256at2"/>
<dbReference type="EMBL" id="QJKH01000013">
    <property type="protein sequence ID" value="PXX76879.1"/>
    <property type="molecule type" value="Genomic_DNA"/>
</dbReference>
<dbReference type="GO" id="GO:0030643">
    <property type="term" value="P:intracellular phosphate ion homeostasis"/>
    <property type="evidence" value="ECO:0007669"/>
    <property type="project" value="InterPro"/>
</dbReference>
<evidence type="ECO:0000256" key="5">
    <source>
        <dbReference type="ARBA" id="ARBA00022490"/>
    </source>
</evidence>
<comment type="similarity">
    <text evidence="2 7">Belongs to the PhoU family.</text>
</comment>
<evidence type="ECO:0000259" key="8">
    <source>
        <dbReference type="Pfam" id="PF01895"/>
    </source>
</evidence>
<evidence type="ECO:0000313" key="9">
    <source>
        <dbReference type="EMBL" id="PXX76879.1"/>
    </source>
</evidence>
<dbReference type="PIRSF" id="PIRSF003107">
    <property type="entry name" value="PhoU"/>
    <property type="match status" value="1"/>
</dbReference>
<dbReference type="Gene3D" id="1.20.58.220">
    <property type="entry name" value="Phosphate transport system protein phou homolog 2, domain 2"/>
    <property type="match status" value="1"/>
</dbReference>
<evidence type="ECO:0000256" key="3">
    <source>
        <dbReference type="ARBA" id="ARBA00011738"/>
    </source>
</evidence>
<dbReference type="FunFam" id="1.20.58.220:FF:000004">
    <property type="entry name" value="Phosphate-specific transport system accessory protein PhoU"/>
    <property type="match status" value="1"/>
</dbReference>
<dbReference type="STRING" id="1034346.GCA_000313565_03384"/>
<comment type="subunit">
    <text evidence="3 7">Homodimer.</text>
</comment>
<comment type="caution">
    <text evidence="9">The sequence shown here is derived from an EMBL/GenBank/DDBJ whole genome shotgun (WGS) entry which is preliminary data.</text>
</comment>
<keyword evidence="4 7" id="KW-0813">Transport</keyword>
<dbReference type="SUPFAM" id="SSF109755">
    <property type="entry name" value="PhoU-like"/>
    <property type="match status" value="1"/>
</dbReference>
<dbReference type="Proteomes" id="UP000247612">
    <property type="component" value="Unassembled WGS sequence"/>
</dbReference>
<dbReference type="NCBIfam" id="TIGR02135">
    <property type="entry name" value="phoU_full"/>
    <property type="match status" value="1"/>
</dbReference>
<comment type="function">
    <text evidence="7">Plays a role in the regulation of phosphate uptake.</text>
</comment>
<dbReference type="InterPro" id="IPR026022">
    <property type="entry name" value="PhoU_dom"/>
</dbReference>
<protein>
    <recommendedName>
        <fullName evidence="7">Phosphate-specific transport system accessory protein PhoU</fullName>
    </recommendedName>
</protein>
<feature type="domain" description="PhoU" evidence="8">
    <location>
        <begin position="117"/>
        <end position="200"/>
    </location>
</feature>
<evidence type="ECO:0000256" key="7">
    <source>
        <dbReference type="PIRNR" id="PIRNR003107"/>
    </source>
</evidence>
<evidence type="ECO:0000313" key="10">
    <source>
        <dbReference type="Proteomes" id="UP000247612"/>
    </source>
</evidence>
<dbReference type="InterPro" id="IPR028366">
    <property type="entry name" value="PhoU"/>
</dbReference>
<dbReference type="GO" id="GO:0006817">
    <property type="term" value="P:phosphate ion transport"/>
    <property type="evidence" value="ECO:0007669"/>
    <property type="project" value="UniProtKB-KW"/>
</dbReference>
<evidence type="ECO:0000256" key="1">
    <source>
        <dbReference type="ARBA" id="ARBA00004496"/>
    </source>
</evidence>
<keyword evidence="5 7" id="KW-0963">Cytoplasm</keyword>
<dbReference type="InterPro" id="IPR038078">
    <property type="entry name" value="PhoU-like_sf"/>
</dbReference>
<dbReference type="GO" id="GO:0045936">
    <property type="term" value="P:negative regulation of phosphate metabolic process"/>
    <property type="evidence" value="ECO:0007669"/>
    <property type="project" value="InterPro"/>
</dbReference>
<keyword evidence="6 7" id="KW-0592">Phosphate transport</keyword>
<dbReference type="PANTHER" id="PTHR42930">
    <property type="entry name" value="PHOSPHATE-SPECIFIC TRANSPORT SYSTEM ACCESSORY PROTEIN PHOU"/>
    <property type="match status" value="1"/>
</dbReference>
<evidence type="ECO:0000256" key="4">
    <source>
        <dbReference type="ARBA" id="ARBA00022448"/>
    </source>
</evidence>
<name>A0A318KGN5_9FIRM</name>